<keyword evidence="1" id="KW-0808">Transferase</keyword>
<keyword evidence="1" id="KW-0694">RNA-binding</keyword>
<organism evidence="2 3">
    <name type="scientific">Psychrosphaera aquimarina</name>
    <dbReference type="NCBI Taxonomy" id="2044854"/>
    <lineage>
        <taxon>Bacteria</taxon>
        <taxon>Pseudomonadati</taxon>
        <taxon>Pseudomonadota</taxon>
        <taxon>Gammaproteobacteria</taxon>
        <taxon>Alteromonadales</taxon>
        <taxon>Pseudoalteromonadaceae</taxon>
        <taxon>Psychrosphaera</taxon>
    </lineage>
</organism>
<keyword evidence="1" id="KW-0489">Methyltransferase</keyword>
<dbReference type="PANTHER" id="PTHR37426">
    <property type="entry name" value="RIBOSOMAL RNA LARGE SUBUNIT METHYLTRANSFERASE J"/>
    <property type="match status" value="1"/>
</dbReference>
<feature type="binding site" evidence="1">
    <location>
        <position position="19"/>
    </location>
    <ligand>
        <name>S-adenosyl-L-methionine</name>
        <dbReference type="ChEBI" id="CHEBI:59789"/>
    </ligand>
</feature>
<reference evidence="2 3" key="1">
    <citation type="submission" date="2023-10" db="EMBL/GenBank/DDBJ databases">
        <title>Psychrosphaera aquimaarina strain SW33 isolated from seawater.</title>
        <authorList>
            <person name="Bayburt H."/>
            <person name="Kim J.M."/>
            <person name="Choi B.J."/>
            <person name="Jeon C.O."/>
        </authorList>
    </citation>
    <scope>NUCLEOTIDE SEQUENCE [LARGE SCALE GENOMIC DNA]</scope>
    <source>
        <strain evidence="2 3">KCTC 52743</strain>
    </source>
</reference>
<feature type="active site" description="Proton acceptor" evidence="1">
    <location>
        <position position="169"/>
    </location>
</feature>
<keyword evidence="1" id="KW-0949">S-adenosyl-L-methionine</keyword>
<comment type="caution">
    <text evidence="2">The sequence shown here is derived from an EMBL/GenBank/DDBJ whole genome shotgun (WGS) entry which is preliminary data.</text>
</comment>
<dbReference type="SUPFAM" id="SSF53335">
    <property type="entry name" value="S-adenosyl-L-methionine-dependent methyltransferases"/>
    <property type="match status" value="1"/>
</dbReference>
<dbReference type="EMBL" id="JAWCUA010000010">
    <property type="protein sequence ID" value="MDU0113756.1"/>
    <property type="molecule type" value="Genomic_DNA"/>
</dbReference>
<evidence type="ECO:0000313" key="3">
    <source>
        <dbReference type="Proteomes" id="UP001257914"/>
    </source>
</evidence>
<proteinExistence type="inferred from homology"/>
<dbReference type="PANTHER" id="PTHR37426:SF1">
    <property type="entry name" value="RIBOSOMAL RNA LARGE SUBUNIT METHYLTRANSFERASE J"/>
    <property type="match status" value="1"/>
</dbReference>
<dbReference type="Pfam" id="PF04378">
    <property type="entry name" value="RsmJ"/>
    <property type="match status" value="1"/>
</dbReference>
<dbReference type="InterPro" id="IPR007473">
    <property type="entry name" value="RlmJ"/>
</dbReference>
<dbReference type="Gene3D" id="3.40.50.150">
    <property type="entry name" value="Vaccinia Virus protein VP39"/>
    <property type="match status" value="1"/>
</dbReference>
<dbReference type="InterPro" id="IPR029063">
    <property type="entry name" value="SAM-dependent_MTases_sf"/>
</dbReference>
<dbReference type="HAMAP" id="MF_00934">
    <property type="entry name" value="23SrRNA_methyltr_J"/>
    <property type="match status" value="1"/>
</dbReference>
<name>A0ABU3R264_9GAMM</name>
<keyword evidence="3" id="KW-1185">Reference proteome</keyword>
<feature type="binding site" evidence="1">
    <location>
        <begin position="148"/>
        <end position="149"/>
    </location>
    <ligand>
        <name>S-adenosyl-L-methionine</name>
        <dbReference type="ChEBI" id="CHEBI:59789"/>
    </ligand>
</feature>
<feature type="binding site" evidence="1">
    <location>
        <position position="42"/>
    </location>
    <ligand>
        <name>S-adenosyl-L-methionine</name>
        <dbReference type="ChEBI" id="CHEBI:59789"/>
    </ligand>
</feature>
<comment type="catalytic activity">
    <reaction evidence="1">
        <text>adenosine(2030) in 23S rRNA + S-adenosyl-L-methionine = N(6)-methyladenosine(2030) in 23S rRNA + S-adenosyl-L-homocysteine + H(+)</text>
        <dbReference type="Rhea" id="RHEA:43736"/>
        <dbReference type="Rhea" id="RHEA-COMP:10668"/>
        <dbReference type="Rhea" id="RHEA-COMP:10669"/>
        <dbReference type="ChEBI" id="CHEBI:15378"/>
        <dbReference type="ChEBI" id="CHEBI:57856"/>
        <dbReference type="ChEBI" id="CHEBI:59789"/>
        <dbReference type="ChEBI" id="CHEBI:74411"/>
        <dbReference type="ChEBI" id="CHEBI:74449"/>
        <dbReference type="EC" id="2.1.1.266"/>
    </reaction>
</comment>
<keyword evidence="1" id="KW-0698">rRNA processing</keyword>
<sequence length="284" mass="32850">MLSYRHGFHAGNHADVLKHLIYQYVLSYMSQKDKPFSIVDTHAGAGAYKLADEFAAKNKEYETGINKLWHAETEGMPESVKNYVDAVRRFNIESECTELDVYPGSPWFALDQIPLEGKTFFHELHPADFELLRQFVRTNRYRKAIKGDGFSESIGLFPPPSKRGVVIVDPPYEMKEDYQRVVEYIETMYKRFSGGVYMIWYPVVDRYRINKMEQQLIKSGIKNMQLFELNVSADTEERGMTGSGMILINPPWTLKAEMETVLPYLVSTLTNNEGDFRIEQLVDE</sequence>
<comment type="function">
    <text evidence="1">Specifically methylates the adenine in position 2030 of 23S rRNA.</text>
</comment>
<feature type="site" description="Interaction with substrate rRNA" evidence="1">
    <location>
        <position position="4"/>
    </location>
</feature>
<feature type="binding site" evidence="1">
    <location>
        <position position="169"/>
    </location>
    <ligand>
        <name>S-adenosyl-L-methionine</name>
        <dbReference type="ChEBI" id="CHEBI:59789"/>
    </ligand>
</feature>
<dbReference type="Proteomes" id="UP001257914">
    <property type="component" value="Unassembled WGS sequence"/>
</dbReference>
<dbReference type="EC" id="2.1.1.266" evidence="1"/>
<dbReference type="RefSeq" id="WP_315947359.1">
    <property type="nucleotide sequence ID" value="NZ_JAWCUA010000010.1"/>
</dbReference>
<evidence type="ECO:0000313" key="2">
    <source>
        <dbReference type="EMBL" id="MDU0113756.1"/>
    </source>
</evidence>
<comment type="subunit">
    <text evidence="1">Monomer.</text>
</comment>
<feature type="binding site" evidence="1">
    <location>
        <position position="123"/>
    </location>
    <ligand>
        <name>S-adenosyl-L-methionine</name>
        <dbReference type="ChEBI" id="CHEBI:59789"/>
    </ligand>
</feature>
<protein>
    <recommendedName>
        <fullName evidence="1">Ribosomal RNA large subunit methyltransferase J</fullName>
        <ecNumber evidence="1">2.1.1.266</ecNumber>
    </recommendedName>
    <alternativeName>
        <fullName evidence="1">23S rRNA (adenine(2030)-N6)-methyltransferase</fullName>
    </alternativeName>
    <alternativeName>
        <fullName evidence="1">23S rRNA m6A2030 methyltransferase</fullName>
    </alternativeName>
</protein>
<comment type="similarity">
    <text evidence="1">Belongs to the RlmJ family.</text>
</comment>
<gene>
    <name evidence="1 2" type="primary">rlmJ</name>
    <name evidence="2" type="ORF">RT723_12260</name>
</gene>
<evidence type="ECO:0000256" key="1">
    <source>
        <dbReference type="HAMAP-Rule" id="MF_00934"/>
    </source>
</evidence>
<feature type="binding site" evidence="1">
    <location>
        <position position="105"/>
    </location>
    <ligand>
        <name>S-adenosyl-L-methionine</name>
        <dbReference type="ChEBI" id="CHEBI:59789"/>
    </ligand>
</feature>
<accession>A0ABU3R264</accession>